<comment type="caution">
    <text evidence="2">The sequence shown here is derived from an EMBL/GenBank/DDBJ whole genome shotgun (WGS) entry which is preliminary data.</text>
</comment>
<proteinExistence type="predicted"/>
<evidence type="ECO:0000313" key="2">
    <source>
        <dbReference type="EMBL" id="MFB2898186.1"/>
    </source>
</evidence>
<dbReference type="EMBL" id="JBHFNR010000279">
    <property type="protein sequence ID" value="MFB2898186.1"/>
    <property type="molecule type" value="Genomic_DNA"/>
</dbReference>
<protein>
    <submittedName>
        <fullName evidence="2">Uncharacterized protein</fullName>
    </submittedName>
</protein>
<accession>A0ABV4Y2L6</accession>
<keyword evidence="3" id="KW-1185">Reference proteome</keyword>
<reference evidence="2 3" key="1">
    <citation type="submission" date="2024-09" db="EMBL/GenBank/DDBJ databases">
        <title>Floridaenema gen nov. (Aerosakkonemataceae, Aerosakkonematales ord. nov., Cyanobacteria) from benthic tropical and subtropical fresh waters, with the description of four new species.</title>
        <authorList>
            <person name="Moretto J.A."/>
            <person name="Berthold D.E."/>
            <person name="Lefler F.W."/>
            <person name="Huang I.-S."/>
            <person name="Laughinghouse H. IV."/>
        </authorList>
    </citation>
    <scope>NUCLEOTIDE SEQUENCE [LARGE SCALE GENOMIC DNA]</scope>
    <source>
        <strain evidence="2 3">BLCC-F50</strain>
    </source>
</reference>
<evidence type="ECO:0000313" key="3">
    <source>
        <dbReference type="Proteomes" id="UP001576784"/>
    </source>
</evidence>
<dbReference type="Proteomes" id="UP001576784">
    <property type="component" value="Unassembled WGS sequence"/>
</dbReference>
<evidence type="ECO:0000256" key="1">
    <source>
        <dbReference type="SAM" id="MobiDB-lite"/>
    </source>
</evidence>
<gene>
    <name evidence="2" type="ORF">ACE1CI_35160</name>
</gene>
<sequence length="129" mass="14939">MSENTTLETEKITQHPLETVLKDLEYLVKSLEMEIEVAPSDRKAHQDLLRRIHRVSEVGLQIPDEAWPKSIGSNPKENQEFTQEEQEMLKNGIIIEGEIGEEIDVNLINKRLKERGYQIELSFPETPED</sequence>
<organism evidence="2 3">
    <name type="scientific">Floridaenema flaviceps BLCC-F50</name>
    <dbReference type="NCBI Taxonomy" id="3153642"/>
    <lineage>
        <taxon>Bacteria</taxon>
        <taxon>Bacillati</taxon>
        <taxon>Cyanobacteriota</taxon>
        <taxon>Cyanophyceae</taxon>
        <taxon>Oscillatoriophycideae</taxon>
        <taxon>Aerosakkonematales</taxon>
        <taxon>Aerosakkonemataceae</taxon>
        <taxon>Floridanema</taxon>
        <taxon>Floridanema flaviceps</taxon>
    </lineage>
</organism>
<feature type="region of interest" description="Disordered" evidence="1">
    <location>
        <begin position="65"/>
        <end position="84"/>
    </location>
</feature>
<dbReference type="RefSeq" id="WP_413267786.1">
    <property type="nucleotide sequence ID" value="NZ_JBHFNR010000279.1"/>
</dbReference>
<name>A0ABV4Y2L6_9CYAN</name>